<accession>A0ACC4DA15</accession>
<dbReference type="Proteomes" id="UP001638806">
    <property type="component" value="Unassembled WGS sequence"/>
</dbReference>
<dbReference type="EMBL" id="JBGNUJ010000012">
    <property type="protein sequence ID" value="KAL3952977.1"/>
    <property type="molecule type" value="Genomic_DNA"/>
</dbReference>
<reference evidence="1" key="1">
    <citation type="submission" date="2024-12" db="EMBL/GenBank/DDBJ databases">
        <title>Comparative genomics and development of molecular markers within Purpureocillium lilacinum and among Purpureocillium species.</title>
        <authorList>
            <person name="Yeh Z.-Y."/>
            <person name="Ni N.-T."/>
            <person name="Lo P.-H."/>
            <person name="Mushyakhwo K."/>
            <person name="Lin C.-F."/>
            <person name="Nai Y.-S."/>
        </authorList>
    </citation>
    <scope>NUCLEOTIDE SEQUENCE</scope>
    <source>
        <strain evidence="1">NCHU-NPUST-175</strain>
    </source>
</reference>
<gene>
    <name evidence="1" type="ORF">ACCO45_012920</name>
</gene>
<sequence>MWPSVPTFKLDQSIATSAPSASAAVFVPTISRFTIFTHFLASSVLRLRPRLTFCTPLSPVSLVALQARSPIAQLLPIDDAHSDPCFDDAPLQAQPLPRARRQPGIDSTTGPPRWHHCSPHANLASKNRAPSSPADTGSTMALRGPNEPQARPEVGETLIVIHDFQARSSDELSLAKGDRVELIERDDEFGDGWFLGRHLVNGNTGLFPEVYTRPAPKPAPAFTHSKPLAPVAEAHIDPGPTGVARASPRPTHISEPSPSPPVGKPDDAALTLPLNSIKSESTSANSTPPPVVGLGKLNNQSQDSQVLNDTLNVINEHITDLRSPASNGALRAPATDSGSEYSAPLDARMSYIQGEETDEEEDGAAHTRTEVEAWSPDDVAEHLFTAGVEKHHCEVFRDQEISGEVLLGMDQSSLFIKAFDLGSPLYAEDDFNIRQRSGLRGRSAHEESHQHAHQLHLGSTDVGADPPAILIADAQAQPNNFHRSSVASFRPRQPNTSWSREAPSAASVRQLHQSRRHSSNATSSIVPALNTNGSSTSADGAHKKQPSFDRNWTLGGALSAQPSPRPLSSAGLPDTVTSSNPELLQDSAVDLDRGYFSGTEADGRKRNVLRKRDSVSHSRKGSYTEEQRVRSATALSRHSRFGAASKDRVNKHGRIRTARAPAKDAPPPAVTNLDSGSVSEQQAAPVPTKQNSFGPDWLSSMVPKPMAKRHGMRAISEKLTNRSKEMDTSETSAKESSLDSPARTGSSTPSAGPSFDLESPGTGKGSSTTATPPSIASKASRKKGKKGTSAYTRGLQNISPTEAKKDADYYGWMKKKSSNLMTTWKPRFFVLKGRRLAYYYSEDDTQEKGLIDISFHRVLPADNERLTGLHATITGVGGPGLLPVGGEGASGLDKGDDATFIFKLVPPRAGLSRAVNFTKPTVHYFAVPNLQQGRLWMAALMKATIDRDDTQPITSTYQQKTISLAKAKQMRHRPPALMNLEEANEDEREAQDPGPVKLNGLGLLGESDSGVSGMDKLAANKVDGAALTAGPGEADSPLPPQSA</sequence>
<keyword evidence="2" id="KW-1185">Reference proteome</keyword>
<evidence type="ECO:0000313" key="1">
    <source>
        <dbReference type="EMBL" id="KAL3952977.1"/>
    </source>
</evidence>
<organism evidence="1 2">
    <name type="scientific">Purpureocillium lilacinum</name>
    <name type="common">Paecilomyces lilacinus</name>
    <dbReference type="NCBI Taxonomy" id="33203"/>
    <lineage>
        <taxon>Eukaryota</taxon>
        <taxon>Fungi</taxon>
        <taxon>Dikarya</taxon>
        <taxon>Ascomycota</taxon>
        <taxon>Pezizomycotina</taxon>
        <taxon>Sordariomycetes</taxon>
        <taxon>Hypocreomycetidae</taxon>
        <taxon>Hypocreales</taxon>
        <taxon>Ophiocordycipitaceae</taxon>
        <taxon>Purpureocillium</taxon>
    </lineage>
</organism>
<name>A0ACC4DA15_PURLI</name>
<comment type="caution">
    <text evidence="1">The sequence shown here is derived from an EMBL/GenBank/DDBJ whole genome shotgun (WGS) entry which is preliminary data.</text>
</comment>
<evidence type="ECO:0000313" key="2">
    <source>
        <dbReference type="Proteomes" id="UP001638806"/>
    </source>
</evidence>
<proteinExistence type="predicted"/>
<protein>
    <submittedName>
        <fullName evidence="1">Uncharacterized protein</fullName>
    </submittedName>
</protein>